<proteinExistence type="predicted"/>
<evidence type="ECO:0000313" key="1">
    <source>
        <dbReference type="EMBL" id="MBB5787000.1"/>
    </source>
</evidence>
<dbReference type="Gene3D" id="1.20.1270.240">
    <property type="match status" value="1"/>
</dbReference>
<gene>
    <name evidence="1" type="ORF">HD601_001575</name>
</gene>
<keyword evidence="1" id="KW-0808">Transferase</keyword>
<dbReference type="AlphaFoldDB" id="A0A7W9LKB7"/>
<protein>
    <submittedName>
        <fullName evidence="1">Fructosamine-3-kinase</fullName>
    </submittedName>
</protein>
<dbReference type="Pfam" id="PF03881">
    <property type="entry name" value="Fructosamin_kin"/>
    <property type="match status" value="1"/>
</dbReference>
<comment type="caution">
    <text evidence="1">The sequence shown here is derived from an EMBL/GenBank/DDBJ whole genome shotgun (WGS) entry which is preliminary data.</text>
</comment>
<reference evidence="1 2" key="1">
    <citation type="submission" date="2020-08" db="EMBL/GenBank/DDBJ databases">
        <title>Sequencing the genomes of 1000 actinobacteria strains.</title>
        <authorList>
            <person name="Klenk H.-P."/>
        </authorList>
    </citation>
    <scope>NUCLEOTIDE SEQUENCE [LARGE SCALE GENOMIC DNA]</scope>
    <source>
        <strain evidence="1 2">DSM 102122</strain>
    </source>
</reference>
<dbReference type="SUPFAM" id="SSF56112">
    <property type="entry name" value="Protein kinase-like (PK-like)"/>
    <property type="match status" value="1"/>
</dbReference>
<dbReference type="EMBL" id="JACHMM010000001">
    <property type="protein sequence ID" value="MBB5787000.1"/>
    <property type="molecule type" value="Genomic_DNA"/>
</dbReference>
<dbReference type="PANTHER" id="PTHR12149">
    <property type="entry name" value="FRUCTOSAMINE 3 KINASE-RELATED PROTEIN"/>
    <property type="match status" value="1"/>
</dbReference>
<dbReference type="GO" id="GO:0016301">
    <property type="term" value="F:kinase activity"/>
    <property type="evidence" value="ECO:0007669"/>
    <property type="project" value="UniProtKB-KW"/>
</dbReference>
<dbReference type="Proteomes" id="UP000542813">
    <property type="component" value="Unassembled WGS sequence"/>
</dbReference>
<dbReference type="InterPro" id="IPR016477">
    <property type="entry name" value="Fructo-/Ketosamine-3-kinase"/>
</dbReference>
<accession>A0A7W9LKB7</accession>
<dbReference type="PANTHER" id="PTHR12149:SF8">
    <property type="entry name" value="PROTEIN-RIBULOSAMINE 3-KINASE"/>
    <property type="match status" value="1"/>
</dbReference>
<dbReference type="InterPro" id="IPR011009">
    <property type="entry name" value="Kinase-like_dom_sf"/>
</dbReference>
<dbReference type="Gene3D" id="1.10.510.10">
    <property type="entry name" value="Transferase(Phosphotransferase) domain 1"/>
    <property type="match status" value="1"/>
</dbReference>
<evidence type="ECO:0000313" key="2">
    <source>
        <dbReference type="Proteomes" id="UP000542813"/>
    </source>
</evidence>
<name>A0A7W9LKB7_9ACTN</name>
<sequence>MALIHGDLWAGNVLWTERDAHLVDPAAHGGHRETDLAMLTLFGLPHLDRVLAAYDEAAPLAPGWRERTALHQLHPVLVHAVLFGGSYGAQAGQLARQALRAG</sequence>
<organism evidence="1 2">
    <name type="scientific">Jiangella mangrovi</name>
    <dbReference type="NCBI Taxonomy" id="1524084"/>
    <lineage>
        <taxon>Bacteria</taxon>
        <taxon>Bacillati</taxon>
        <taxon>Actinomycetota</taxon>
        <taxon>Actinomycetes</taxon>
        <taxon>Jiangellales</taxon>
        <taxon>Jiangellaceae</taxon>
        <taxon>Jiangella</taxon>
    </lineage>
</organism>
<keyword evidence="1" id="KW-0418">Kinase</keyword>
<keyword evidence="2" id="KW-1185">Reference proteome</keyword>